<feature type="domain" description="HTH tetR-type" evidence="3">
    <location>
        <begin position="9"/>
        <end position="69"/>
    </location>
</feature>
<dbReference type="Proteomes" id="UP001519292">
    <property type="component" value="Unassembled WGS sequence"/>
</dbReference>
<evidence type="ECO:0000259" key="3">
    <source>
        <dbReference type="PROSITE" id="PS50977"/>
    </source>
</evidence>
<gene>
    <name evidence="4" type="ORF">J2Z60_001224</name>
</gene>
<protein>
    <submittedName>
        <fullName evidence="4">AcrR family transcriptional regulator</fullName>
    </submittedName>
</protein>
<comment type="caution">
    <text evidence="4">The sequence shown here is derived from an EMBL/GenBank/DDBJ whole genome shotgun (WGS) entry which is preliminary data.</text>
</comment>
<organism evidence="4 5">
    <name type="scientific">Lactobacillus colini</name>
    <dbReference type="NCBI Taxonomy" id="1819254"/>
    <lineage>
        <taxon>Bacteria</taxon>
        <taxon>Bacillati</taxon>
        <taxon>Bacillota</taxon>
        <taxon>Bacilli</taxon>
        <taxon>Lactobacillales</taxon>
        <taxon>Lactobacillaceae</taxon>
        <taxon>Lactobacillus</taxon>
    </lineage>
</organism>
<dbReference type="Pfam" id="PF00440">
    <property type="entry name" value="TetR_N"/>
    <property type="match status" value="1"/>
</dbReference>
<evidence type="ECO:0000313" key="4">
    <source>
        <dbReference type="EMBL" id="MBP2058047.1"/>
    </source>
</evidence>
<evidence type="ECO:0000256" key="2">
    <source>
        <dbReference type="PROSITE-ProRule" id="PRU00335"/>
    </source>
</evidence>
<evidence type="ECO:0000313" key="5">
    <source>
        <dbReference type="Proteomes" id="UP001519292"/>
    </source>
</evidence>
<dbReference type="InterPro" id="IPR009057">
    <property type="entry name" value="Homeodomain-like_sf"/>
</dbReference>
<name>A0ABS4MEC8_9LACO</name>
<dbReference type="Gene3D" id="1.10.357.10">
    <property type="entry name" value="Tetracycline Repressor, domain 2"/>
    <property type="match status" value="1"/>
</dbReference>
<accession>A0ABS4MEC8</accession>
<dbReference type="InterPro" id="IPR001647">
    <property type="entry name" value="HTH_TetR"/>
</dbReference>
<dbReference type="EMBL" id="JAGGLU010000006">
    <property type="protein sequence ID" value="MBP2058047.1"/>
    <property type="molecule type" value="Genomic_DNA"/>
</dbReference>
<keyword evidence="5" id="KW-1185">Reference proteome</keyword>
<evidence type="ECO:0000256" key="1">
    <source>
        <dbReference type="ARBA" id="ARBA00023125"/>
    </source>
</evidence>
<sequence length="189" mass="21614">MRTITKHRILDKDKVIAKATEIINNEGLSALTMPHLAQELNIRSQSLYHYVANRQELLSLVCVKRLQVLRQQLLQEIVGLSGREAMFAFADEIRNFLLNDHAMSSIFYNIDEIGNNSGVKQEVHQIVKLGEKLDVDNKNIVSLHGLLAAVLGYVFLDRSHMFEHETEKQSNDNYHQLLLRLVAPKEKVS</sequence>
<dbReference type="PROSITE" id="PS50977">
    <property type="entry name" value="HTH_TETR_2"/>
    <property type="match status" value="1"/>
</dbReference>
<reference evidence="4 5" key="1">
    <citation type="submission" date="2021-03" db="EMBL/GenBank/DDBJ databases">
        <title>Genomic Encyclopedia of Type Strains, Phase IV (KMG-IV): sequencing the most valuable type-strain genomes for metagenomic binning, comparative biology and taxonomic classification.</title>
        <authorList>
            <person name="Goeker M."/>
        </authorList>
    </citation>
    <scope>NUCLEOTIDE SEQUENCE [LARGE SCALE GENOMIC DNA]</scope>
    <source>
        <strain evidence="4 5">DSM 101872</strain>
    </source>
</reference>
<proteinExistence type="predicted"/>
<dbReference type="SUPFAM" id="SSF46689">
    <property type="entry name" value="Homeodomain-like"/>
    <property type="match status" value="1"/>
</dbReference>
<keyword evidence="1 2" id="KW-0238">DNA-binding</keyword>
<feature type="DNA-binding region" description="H-T-H motif" evidence="2">
    <location>
        <begin position="32"/>
        <end position="51"/>
    </location>
</feature>